<dbReference type="GO" id="GO:0000166">
    <property type="term" value="F:nucleotide binding"/>
    <property type="evidence" value="ECO:0007669"/>
    <property type="project" value="UniProtKB-KW"/>
</dbReference>
<comment type="catalytic activity">
    <reaction evidence="2">
        <text>RNA(n) + a ribonucleoside 5'-triphosphate = RNA(n+1) + diphosphate</text>
        <dbReference type="Rhea" id="RHEA:21248"/>
        <dbReference type="Rhea" id="RHEA-COMP:14527"/>
        <dbReference type="Rhea" id="RHEA-COMP:17342"/>
        <dbReference type="ChEBI" id="CHEBI:33019"/>
        <dbReference type="ChEBI" id="CHEBI:61557"/>
        <dbReference type="ChEBI" id="CHEBI:140395"/>
        <dbReference type="EC" id="2.7.7.48"/>
    </reaction>
</comment>
<evidence type="ECO:0000256" key="2">
    <source>
        <dbReference type="ARBA" id="ARBA00048744"/>
    </source>
</evidence>
<protein>
    <submittedName>
        <fullName evidence="3">RNA-dependent RNA polymerase</fullName>
    </submittedName>
</protein>
<dbReference type="InterPro" id="IPR001795">
    <property type="entry name" value="RNA-dir_pol_luteovirus"/>
</dbReference>
<feature type="non-terminal residue" evidence="3">
    <location>
        <position position="324"/>
    </location>
</feature>
<keyword evidence="3" id="KW-0808">Transferase</keyword>
<dbReference type="GO" id="GO:0006351">
    <property type="term" value="P:DNA-templated transcription"/>
    <property type="evidence" value="ECO:0007669"/>
    <property type="project" value="InterPro"/>
</dbReference>
<dbReference type="SUPFAM" id="SSF56672">
    <property type="entry name" value="DNA/RNA polymerases"/>
    <property type="match status" value="1"/>
</dbReference>
<keyword evidence="3" id="KW-0548">Nucleotidyltransferase</keyword>
<accession>A0A1B1HYC1</accession>
<evidence type="ECO:0000256" key="1">
    <source>
        <dbReference type="ARBA" id="ARBA00022741"/>
    </source>
</evidence>
<reference evidence="3" key="1">
    <citation type="submission" date="2016-05" db="EMBL/GenBank/DDBJ databases">
        <title>Deep sequencing analysis reveals the mycoviral diversity of the virome of an avirulent isolate of Rhizoctonia solani AG-2-2 IV.</title>
        <authorList>
            <person name="Bartholomaeus A."/>
            <person name="Wibberg D."/>
            <person name="Winkler A."/>
            <person name="Puehler A."/>
            <person name="Schlueter A."/>
            <person name="Varrelmann M."/>
        </authorList>
    </citation>
    <scope>NUCLEOTIDE SEQUENCE</scope>
    <source>
        <strain evidence="3">DC17/RsMV-3</strain>
    </source>
</reference>
<dbReference type="InterPro" id="IPR043502">
    <property type="entry name" value="DNA/RNA_pol_sf"/>
</dbReference>
<gene>
    <name evidence="3" type="primary">RdRp</name>
</gene>
<dbReference type="GO" id="GO:0003968">
    <property type="term" value="F:RNA-directed RNA polymerase activity"/>
    <property type="evidence" value="ECO:0007669"/>
    <property type="project" value="UniProtKB-KW"/>
</dbReference>
<feature type="non-terminal residue" evidence="3">
    <location>
        <position position="1"/>
    </location>
</feature>
<name>A0A1B1HYC1_9VIRU</name>
<evidence type="ECO:0000313" key="3">
    <source>
        <dbReference type="EMBL" id="ANR02704.1"/>
    </source>
</evidence>
<dbReference type="GO" id="GO:0003723">
    <property type="term" value="F:RNA binding"/>
    <property type="evidence" value="ECO:0007669"/>
    <property type="project" value="InterPro"/>
</dbReference>
<keyword evidence="1" id="KW-0547">Nucleotide-binding</keyword>
<keyword evidence="3" id="KW-0696">RNA-directed RNA polymerase</keyword>
<dbReference type="Pfam" id="PF02123">
    <property type="entry name" value="RdRP_4"/>
    <property type="match status" value="1"/>
</dbReference>
<sequence length="324" mass="36297">ISVGASGSASTGKRELRHVELDKLPTKRFWLGELEARQIFDILKRDPTTATSCVIKTELGKLRQLLPGPIWHWLAESIVLWQGEDTLFREVSEIMLEKTPARRLYNVMLRRGEVKAAERGLLVIAALDYADFNITHSYADMKGIYGCIRDALAEVSAGRGDWVSTDYAGFGAELCKWLISCFDHMYGRAEGGDGVYHKMEKGLWTGWRSTMFFNILFNYLYAKVLNEQGRRHFDGEFLSRFESMGDDVHATADDLVQAMMAAACLAENGHVLQGSKQLMGDRAEFLRNMYTPAQTSGSLVRTIGGFCSSDLQAAPIRNGLDFVK</sequence>
<dbReference type="EMBL" id="KX349070">
    <property type="protein sequence ID" value="ANR02704.1"/>
    <property type="molecule type" value="Genomic_RNA"/>
</dbReference>
<proteinExistence type="predicted"/>
<organism evidence="3">
    <name type="scientific">Rhizoctonia solani mycovirus 3</name>
    <dbReference type="NCBI Taxonomy" id="1871644"/>
    <lineage>
        <taxon>Viruses</taxon>
    </lineage>
</organism>